<sequence>MKEHLLEKKLEKDLEKNVEILEKKLGVGISFDVINREFVVGGKKVALFFVDGFAKDDVMLMIMQTLYNVKREEIVLNPVKKLIETKIPYIEVDEKDTFGDCIDSILSGALILLVEGENVAIEIDAREYPARGPEEPDVERVTRGSRDGFVETMVFNTALIRRRIRDPQLRIEHLSVGTRSKTDIALCYIEDVANKDLVELIRDSIEKIKVDGLPMAEKSLEEFIVKAGYSPFPQVRYTERPDVAAIHLLEGHVVVICDTSPSVIIAPATIFHHLQHAEEYRQIPVVGTYMRWIRTIAVLFSMFITPLWLALSYQPEVLPDSLSFIGPEKVGNIPLWVQLLIAEIGIDMIRMATVHTPSPLATALGIIAAFMIGDIAIQVGLLTPEVVLYLAIAALGTFATPSLELGHTLRLFRLFLLCLAAIFQVPGVIGGTLIFLILAGTTKSFGVPYLWPLIPLNINALWTIIIRRPVPIAKSRPSAIKPKDEDRT</sequence>
<name>A0A1H9Y0M3_9FIRM</name>
<dbReference type="PANTHER" id="PTHR22550:SF9">
    <property type="entry name" value="STAGE V SPORULATION PROTEIN AF"/>
    <property type="match status" value="1"/>
</dbReference>
<feature type="transmembrane region" description="Helical" evidence="3">
    <location>
        <begin position="415"/>
        <end position="437"/>
    </location>
</feature>
<organism evidence="4 5">
    <name type="scientific">Anaerobranca gottschalkii DSM 13577</name>
    <dbReference type="NCBI Taxonomy" id="1120990"/>
    <lineage>
        <taxon>Bacteria</taxon>
        <taxon>Bacillati</taxon>
        <taxon>Bacillota</taxon>
        <taxon>Clostridia</taxon>
        <taxon>Eubacteriales</taxon>
        <taxon>Proteinivoracaceae</taxon>
        <taxon>Anaerobranca</taxon>
    </lineage>
</organism>
<evidence type="ECO:0000256" key="1">
    <source>
        <dbReference type="ARBA" id="ARBA00005278"/>
    </source>
</evidence>
<evidence type="ECO:0000313" key="4">
    <source>
        <dbReference type="EMBL" id="SES62313.1"/>
    </source>
</evidence>
<reference evidence="5" key="1">
    <citation type="submission" date="2016-10" db="EMBL/GenBank/DDBJ databases">
        <authorList>
            <person name="Varghese N."/>
            <person name="Submissions S."/>
        </authorList>
    </citation>
    <scope>NUCLEOTIDE SEQUENCE [LARGE SCALE GENOMIC DNA]</scope>
    <source>
        <strain evidence="5">DSM 13577</strain>
    </source>
</reference>
<dbReference type="GO" id="GO:0016020">
    <property type="term" value="C:membrane"/>
    <property type="evidence" value="ECO:0007669"/>
    <property type="project" value="InterPro"/>
</dbReference>
<keyword evidence="3" id="KW-1133">Transmembrane helix</keyword>
<evidence type="ECO:0000256" key="2">
    <source>
        <dbReference type="ARBA" id="ARBA00023136"/>
    </source>
</evidence>
<dbReference type="InterPro" id="IPR050768">
    <property type="entry name" value="UPF0353/GerABKA_families"/>
</dbReference>
<dbReference type="InterPro" id="IPR004995">
    <property type="entry name" value="Spore_Ger"/>
</dbReference>
<dbReference type="Proteomes" id="UP000243819">
    <property type="component" value="Unassembled WGS sequence"/>
</dbReference>
<keyword evidence="3" id="KW-0812">Transmembrane</keyword>
<feature type="transmembrane region" description="Helical" evidence="3">
    <location>
        <begin position="360"/>
        <end position="380"/>
    </location>
</feature>
<protein>
    <submittedName>
        <fullName evidence="4">Stage V sporulation protein AF</fullName>
    </submittedName>
</protein>
<dbReference type="RefSeq" id="WP_207648364.1">
    <property type="nucleotide sequence ID" value="NZ_FOIF01000001.1"/>
</dbReference>
<keyword evidence="2 3" id="KW-0472">Membrane</keyword>
<proteinExistence type="inferred from homology"/>
<dbReference type="PIRSF" id="PIRSF005690">
    <property type="entry name" value="GerBA"/>
    <property type="match status" value="1"/>
</dbReference>
<keyword evidence="5" id="KW-1185">Reference proteome</keyword>
<feature type="transmembrane region" description="Helical" evidence="3">
    <location>
        <begin position="449"/>
        <end position="466"/>
    </location>
</feature>
<evidence type="ECO:0000256" key="3">
    <source>
        <dbReference type="SAM" id="Phobius"/>
    </source>
</evidence>
<feature type="transmembrane region" description="Helical" evidence="3">
    <location>
        <begin position="386"/>
        <end position="403"/>
    </location>
</feature>
<accession>A0A1H9Y0M3</accession>
<gene>
    <name evidence="4" type="ORF">SAMN03080614_100136</name>
</gene>
<dbReference type="STRING" id="1120990.SAMN03080614_100136"/>
<dbReference type="EMBL" id="FOIF01000001">
    <property type="protein sequence ID" value="SES62313.1"/>
    <property type="molecule type" value="Genomic_DNA"/>
</dbReference>
<evidence type="ECO:0000313" key="5">
    <source>
        <dbReference type="Proteomes" id="UP000243819"/>
    </source>
</evidence>
<feature type="transmembrane region" description="Helical" evidence="3">
    <location>
        <begin position="292"/>
        <end position="313"/>
    </location>
</feature>
<dbReference type="AlphaFoldDB" id="A0A1H9Y0M3"/>
<dbReference type="GO" id="GO:0009847">
    <property type="term" value="P:spore germination"/>
    <property type="evidence" value="ECO:0007669"/>
    <property type="project" value="InterPro"/>
</dbReference>
<comment type="similarity">
    <text evidence="1">Belongs to the GerABKA family.</text>
</comment>
<dbReference type="PANTHER" id="PTHR22550">
    <property type="entry name" value="SPORE GERMINATION PROTEIN"/>
    <property type="match status" value="1"/>
</dbReference>
<dbReference type="Pfam" id="PF03323">
    <property type="entry name" value="GerA"/>
    <property type="match status" value="1"/>
</dbReference>